<dbReference type="AlphaFoldDB" id="A0A182S8T6"/>
<dbReference type="SUPFAM" id="SSF101288">
    <property type="entry name" value="L27 domain"/>
    <property type="match status" value="1"/>
</dbReference>
<dbReference type="PROSITE" id="PS51022">
    <property type="entry name" value="L27"/>
    <property type="match status" value="1"/>
</dbReference>
<name>A0A182S8T6_9DIPT</name>
<dbReference type="VEuPathDB" id="VectorBase:AMAM001969"/>
<reference evidence="2" key="2">
    <citation type="submission" date="2020-05" db="UniProtKB">
        <authorList>
            <consortium name="EnsemblMetazoa"/>
        </authorList>
    </citation>
    <scope>IDENTIFICATION</scope>
    <source>
        <strain evidence="2">maculatus3</strain>
    </source>
</reference>
<accession>A0A182S8T6</accession>
<dbReference type="EnsemblMetazoa" id="AMAM001969-RA">
    <property type="protein sequence ID" value="AMAM001969-PA"/>
    <property type="gene ID" value="AMAM001969"/>
</dbReference>
<dbReference type="Proteomes" id="UP000075901">
    <property type="component" value="Unassembled WGS sequence"/>
</dbReference>
<dbReference type="Gene3D" id="1.10.287.650">
    <property type="entry name" value="L27 domain"/>
    <property type="match status" value="1"/>
</dbReference>
<dbReference type="GO" id="GO:0030054">
    <property type="term" value="C:cell junction"/>
    <property type="evidence" value="ECO:0007669"/>
    <property type="project" value="UniProtKB-ARBA"/>
</dbReference>
<evidence type="ECO:0000313" key="2">
    <source>
        <dbReference type="EnsemblMetazoa" id="AMAM001969-PA"/>
    </source>
</evidence>
<evidence type="ECO:0000259" key="1">
    <source>
        <dbReference type="PROSITE" id="PS51022"/>
    </source>
</evidence>
<proteinExistence type="predicted"/>
<evidence type="ECO:0000313" key="3">
    <source>
        <dbReference type="Proteomes" id="UP000075901"/>
    </source>
</evidence>
<organism evidence="2 3">
    <name type="scientific">Anopheles maculatus</name>
    <dbReference type="NCBI Taxonomy" id="74869"/>
    <lineage>
        <taxon>Eukaryota</taxon>
        <taxon>Metazoa</taxon>
        <taxon>Ecdysozoa</taxon>
        <taxon>Arthropoda</taxon>
        <taxon>Hexapoda</taxon>
        <taxon>Insecta</taxon>
        <taxon>Pterygota</taxon>
        <taxon>Neoptera</taxon>
        <taxon>Endopterygota</taxon>
        <taxon>Diptera</taxon>
        <taxon>Nematocera</taxon>
        <taxon>Culicoidea</taxon>
        <taxon>Culicidae</taxon>
        <taxon>Anophelinae</taxon>
        <taxon>Anopheles</taxon>
        <taxon>Anopheles maculatus group</taxon>
    </lineage>
</organism>
<reference evidence="3" key="1">
    <citation type="submission" date="2013-09" db="EMBL/GenBank/DDBJ databases">
        <title>The Genome Sequence of Anopheles maculatus species B.</title>
        <authorList>
            <consortium name="The Broad Institute Genomics Platform"/>
            <person name="Neafsey D.E."/>
            <person name="Besansky N."/>
            <person name="Howell P."/>
            <person name="Walton C."/>
            <person name="Young S.K."/>
            <person name="Zeng Q."/>
            <person name="Gargeya S."/>
            <person name="Fitzgerald M."/>
            <person name="Haas B."/>
            <person name="Abouelleil A."/>
            <person name="Allen A.W."/>
            <person name="Alvarado L."/>
            <person name="Arachchi H.M."/>
            <person name="Berlin A.M."/>
            <person name="Chapman S.B."/>
            <person name="Gainer-Dewar J."/>
            <person name="Goldberg J."/>
            <person name="Griggs A."/>
            <person name="Gujja S."/>
            <person name="Hansen M."/>
            <person name="Howarth C."/>
            <person name="Imamovic A."/>
            <person name="Ireland A."/>
            <person name="Larimer J."/>
            <person name="McCowan C."/>
            <person name="Murphy C."/>
            <person name="Pearson M."/>
            <person name="Poon T.W."/>
            <person name="Priest M."/>
            <person name="Roberts A."/>
            <person name="Saif S."/>
            <person name="Shea T."/>
            <person name="Sisk P."/>
            <person name="Sykes S."/>
            <person name="Wortman J."/>
            <person name="Nusbaum C."/>
            <person name="Birren B."/>
        </authorList>
    </citation>
    <scope>NUCLEOTIDE SEQUENCE [LARGE SCALE GENOMIC DNA]</scope>
    <source>
        <strain evidence="3">maculatus3</strain>
    </source>
</reference>
<dbReference type="InterPro" id="IPR036892">
    <property type="entry name" value="L27_dom_sf"/>
</dbReference>
<dbReference type="InterPro" id="IPR004172">
    <property type="entry name" value="L27_dom"/>
</dbReference>
<keyword evidence="3" id="KW-1185">Reference proteome</keyword>
<protein>
    <submittedName>
        <fullName evidence="2">L27 domain-containing protein</fullName>
    </submittedName>
</protein>
<feature type="domain" description="L27" evidence="1">
    <location>
        <begin position="27"/>
        <end position="81"/>
    </location>
</feature>
<sequence>MKPTYAKYVAIGTASESLNEWADEEAGLEAIQKILDSLDDIIALQDANCDPDVLAGMLRDVKLHELLQLFDRISSSVINPSRAPPGDAISRCRDAIDAISSTAGHKYVREKSELINLLGSPHIQTSPASVARFSGLVRGFDRDAFVRVCPVGSLLNVAQARFHPAKRQPVTGIGISTGSFLATESSRQSKLFLCRMLSAVWFGAMKKSSSNVRNSMPELSSSVLQNG</sequence>